<feature type="domain" description="SLH" evidence="5">
    <location>
        <begin position="598"/>
        <end position="661"/>
    </location>
</feature>
<dbReference type="EMBL" id="CP020991">
    <property type="protein sequence ID" value="AUO18387.1"/>
    <property type="molecule type" value="Genomic_DNA"/>
</dbReference>
<dbReference type="SUPFAM" id="SSF52266">
    <property type="entry name" value="SGNH hydrolase"/>
    <property type="match status" value="1"/>
</dbReference>
<dbReference type="InterPro" id="IPR001119">
    <property type="entry name" value="SLH_dom"/>
</dbReference>
<feature type="region of interest" description="Disordered" evidence="4">
    <location>
        <begin position="446"/>
        <end position="473"/>
    </location>
</feature>
<dbReference type="PANTHER" id="PTHR43695">
    <property type="entry name" value="PUTATIVE (AFU_ORTHOLOGUE AFUA_2G17250)-RELATED"/>
    <property type="match status" value="1"/>
</dbReference>
<proteinExistence type="inferred from homology"/>
<dbReference type="Proteomes" id="UP000235589">
    <property type="component" value="Chromosome"/>
</dbReference>
<reference evidence="6 7" key="1">
    <citation type="submission" date="2017-04" db="EMBL/GenBank/DDBJ databases">
        <title>Monoglobus pectinilyticus 14 draft genome.</title>
        <authorList>
            <person name="Kim C."/>
            <person name="Rosendale D.I."/>
            <person name="Kelly W.J."/>
            <person name="Tannock G.W."/>
            <person name="Patchett M.L."/>
            <person name="Jordens J.Z."/>
        </authorList>
    </citation>
    <scope>NUCLEOTIDE SEQUENCE [LARGE SCALE GENOMIC DNA]</scope>
    <source>
        <strain evidence="6 7">14</strain>
    </source>
</reference>
<protein>
    <submittedName>
        <fullName evidence="6">Rhamnogalacturonan acetylesterase family 12 / S-layer domain-containing protein</fullName>
    </submittedName>
</protein>
<evidence type="ECO:0000256" key="3">
    <source>
        <dbReference type="ARBA" id="ARBA00022801"/>
    </source>
</evidence>
<dbReference type="PROSITE" id="PS51272">
    <property type="entry name" value="SLH"/>
    <property type="match status" value="1"/>
</dbReference>
<dbReference type="GO" id="GO:0016787">
    <property type="term" value="F:hydrolase activity"/>
    <property type="evidence" value="ECO:0007669"/>
    <property type="project" value="UniProtKB-KW"/>
</dbReference>
<keyword evidence="2" id="KW-0677">Repeat</keyword>
<evidence type="ECO:0000256" key="1">
    <source>
        <dbReference type="ARBA" id="ARBA00008668"/>
    </source>
</evidence>
<dbReference type="InterPro" id="IPR037459">
    <property type="entry name" value="RhgT-like"/>
</dbReference>
<keyword evidence="3" id="KW-0378">Hydrolase</keyword>
<evidence type="ECO:0000256" key="4">
    <source>
        <dbReference type="SAM" id="MobiDB-lite"/>
    </source>
</evidence>
<evidence type="ECO:0000313" key="6">
    <source>
        <dbReference type="EMBL" id="AUO18387.1"/>
    </source>
</evidence>
<gene>
    <name evidence="6" type="ORF">B9O19_00203</name>
</gene>
<dbReference type="OrthoDB" id="191551at2"/>
<evidence type="ECO:0000256" key="2">
    <source>
        <dbReference type="ARBA" id="ARBA00022737"/>
    </source>
</evidence>
<organism evidence="6 7">
    <name type="scientific">Monoglobus pectinilyticus</name>
    <dbReference type="NCBI Taxonomy" id="1981510"/>
    <lineage>
        <taxon>Bacteria</taxon>
        <taxon>Bacillati</taxon>
        <taxon>Bacillota</taxon>
        <taxon>Clostridia</taxon>
        <taxon>Monoglobales</taxon>
        <taxon>Monoglobaceae</taxon>
        <taxon>Monoglobus</taxon>
    </lineage>
</organism>
<comment type="similarity">
    <text evidence="1">Belongs to the 'GDSL' lipolytic enzyme family.</text>
</comment>
<dbReference type="AlphaFoldDB" id="A0A2K9NZD4"/>
<name>A0A2K9NZD4_9FIRM</name>
<keyword evidence="7" id="KW-1185">Reference proteome</keyword>
<sequence>MLKKRWLSFVIMITFVFTVFAGVTVLAEQTENSNVFVINEAYFNDAGKLYISYTSNGELSNAVLFVVTYEDSSEKIITDCAKFDIGTVGEEVLDYYKPESGKTKLFIWDGTNNIIPLSNIKTVDSSEPVSEVTIDFTKLSEVPVYNKDNGQGFVDKSHTIMPESYMRQVGATDNIKISSDNGATVTETTGSYLHYGGDKDYNYGGLIYRIDTGKPGAYHIEVEVTGTSADTWVAPTGMQASRLTSTSNWDNCGQVPRTVSAQWNGNTWSYDFGTGENFIEIDVEPSKLPSESSPKTVGIKKIKVTPLENNATGDKPTIHILGDSTQKAYSFNETISSWGQTLKNYFDLNKVNVVNYSMGGRAMKSNYDEGRFDEILIRGKVGDFVFIHSAHNDETVSTDRYERGSSVKEGDLAANNANYNKWLDMYMTAIKERGMTPVLVTAMPRTGSGRYSESSKKPNGFDPDSPGNMREKAASDSEIGLVELYSGAKAYIDSLDSNEIFYIYNTYEAGETPAINAANGTRGDGTHYREAIAKQWCRIMLQSIYDQANSADDIYKDKEIMQKLVSYMPENVQEAAKSGNWSAVFPEMASDVSTVGIIPGAVKQSKNNYYYRPNIEKALEVGLLHKDSNNNFKPTQTITVGEFARGAEKAFGLEENSLTNYNKTYAELQTKNAEVSTTAVSVSSDNSTELAEGEVTINVTQPAAGGTVTVYNESEFHTATTDITSKVTANSVLGDNEYYTFKAPSEIVKKVDNGGVFALNKNITTSAIEIRNNGTKQPEYVAKEDGVLTLYLMFVDHKIITCENKTDGTTSTKYINNTTIAGTTKDNKYNAVTFDVKAGKTYQVYTNGGTGRLFGIQYESNDYPHSTTSLVAKANDKIKVVALPNEYYINKSILVDGEVIGTSKEATFTATKDSNVTAEFTAEPPLVEDTIVASDAALTREVMGAILYDAYQKADKSIIDMYIAQNGSVPSPDDPNYDPNIKYEGTPYIPLTGWGVLDDKAAINTDLYQKLKKAYNLGLIRTESGIARGSVSNGKIIEPKVEVTRAKAAKSLVFCFMLTQPMGNESQLLPNGNQAALTQEIQTVNTNAPTVPIK</sequence>
<dbReference type="KEGG" id="mpec:B9O19_00203"/>
<dbReference type="Gene3D" id="3.40.50.1110">
    <property type="entry name" value="SGNH hydrolase"/>
    <property type="match status" value="1"/>
</dbReference>
<dbReference type="InterPro" id="IPR036514">
    <property type="entry name" value="SGNH_hydro_sf"/>
</dbReference>
<dbReference type="PANTHER" id="PTHR43695:SF1">
    <property type="entry name" value="RHAMNOGALACTURONAN ACETYLESTERASE"/>
    <property type="match status" value="1"/>
</dbReference>
<evidence type="ECO:0000313" key="7">
    <source>
        <dbReference type="Proteomes" id="UP000235589"/>
    </source>
</evidence>
<accession>A0A2K9NZD4</accession>
<dbReference type="GeneID" id="98061634"/>
<dbReference type="RefSeq" id="WP_158648872.1">
    <property type="nucleotide sequence ID" value="NZ_CP020991.1"/>
</dbReference>
<evidence type="ECO:0000259" key="5">
    <source>
        <dbReference type="PROSITE" id="PS51272"/>
    </source>
</evidence>